<accession>A0AA47M1K0</accession>
<feature type="compositionally biased region" description="Basic and acidic residues" evidence="1">
    <location>
        <begin position="138"/>
        <end position="157"/>
    </location>
</feature>
<keyword evidence="2" id="KW-0812">Transmembrane</keyword>
<name>A0AA47M1K0_MERPO</name>
<sequence>MLRELSMTKTKSSGTPLQGFPAEIPELIGGQVLSSVSQSVQQSRSTAAQQAGHSEQQGPHPDRRPLGGHSPGENQTLERTRPWREPDPGENQTLERTRPWREPDPGGNQTLDTLITSQPDPGDPHRPLGDTVLVRTRPWREPDPGENQTLERTRPGDPHTQGPSGPSALTFKYTDRTTSETTHWWSPPTGGLTGLWVTSGIGFRNGKWEECDDGPENHSLCGRHIHILIHILIHPHPHPSSSIHIHIHPHPHPSIHIHPSTSIHIHPSTSTSIHPLFTADLRHVALQDIPESLSPPSPPPPTQRSASCSTLQTSSTTGRLQVYSVRKLEVFYISCLGEEETARNPHLVERTCTRTGSFWVNWKNTSGSSYIKTALQGEDTDLESVSAASLLRTDPSGARRVLVVSAAAYSMCGLQGGNGERHQAAEPQHNNTTTQQHNTPVARCWATATPAGEAIKYTLAGVHLLHTDCSPVMRRVLVLLVLLVVLVVLVLLVLLVVLVLLVFLVLLVLLVVLVLLEVLVVLVVERWGPYHWELR</sequence>
<feature type="compositionally biased region" description="Polar residues" evidence="1">
    <location>
        <begin position="107"/>
        <end position="119"/>
    </location>
</feature>
<feature type="compositionally biased region" description="Polar residues" evidence="1">
    <location>
        <begin position="7"/>
        <end position="16"/>
    </location>
</feature>
<keyword evidence="4" id="KW-1185">Reference proteome</keyword>
<evidence type="ECO:0000313" key="3">
    <source>
        <dbReference type="EMBL" id="KAK0131867.1"/>
    </source>
</evidence>
<feature type="region of interest" description="Disordered" evidence="1">
    <location>
        <begin position="34"/>
        <end position="171"/>
    </location>
</feature>
<gene>
    <name evidence="3" type="ORF">N1851_033350</name>
</gene>
<feature type="region of interest" description="Disordered" evidence="1">
    <location>
        <begin position="1"/>
        <end position="22"/>
    </location>
</feature>
<feature type="region of interest" description="Disordered" evidence="1">
    <location>
        <begin position="289"/>
        <end position="313"/>
    </location>
</feature>
<dbReference type="AlphaFoldDB" id="A0AA47M1K0"/>
<feature type="compositionally biased region" description="Polar residues" evidence="1">
    <location>
        <begin position="303"/>
        <end position="313"/>
    </location>
</feature>
<keyword evidence="2" id="KW-0472">Membrane</keyword>
<protein>
    <submittedName>
        <fullName evidence="3">Uncharacterized protein</fullName>
    </submittedName>
</protein>
<proteinExistence type="predicted"/>
<feature type="transmembrane region" description="Helical" evidence="2">
    <location>
        <begin position="476"/>
        <end position="497"/>
    </location>
</feature>
<evidence type="ECO:0000313" key="4">
    <source>
        <dbReference type="Proteomes" id="UP001174136"/>
    </source>
</evidence>
<dbReference type="Proteomes" id="UP001174136">
    <property type="component" value="Unassembled WGS sequence"/>
</dbReference>
<feature type="compositionally biased region" description="Basic and acidic residues" evidence="1">
    <location>
        <begin position="76"/>
        <end position="104"/>
    </location>
</feature>
<organism evidence="3 4">
    <name type="scientific">Merluccius polli</name>
    <name type="common">Benguela hake</name>
    <name type="synonym">Merluccius cadenati</name>
    <dbReference type="NCBI Taxonomy" id="89951"/>
    <lineage>
        <taxon>Eukaryota</taxon>
        <taxon>Metazoa</taxon>
        <taxon>Chordata</taxon>
        <taxon>Craniata</taxon>
        <taxon>Vertebrata</taxon>
        <taxon>Euteleostomi</taxon>
        <taxon>Actinopterygii</taxon>
        <taxon>Neopterygii</taxon>
        <taxon>Teleostei</taxon>
        <taxon>Neoteleostei</taxon>
        <taxon>Acanthomorphata</taxon>
        <taxon>Zeiogadaria</taxon>
        <taxon>Gadariae</taxon>
        <taxon>Gadiformes</taxon>
        <taxon>Gadoidei</taxon>
        <taxon>Merlucciidae</taxon>
        <taxon>Merluccius</taxon>
    </lineage>
</organism>
<reference evidence="3" key="1">
    <citation type="journal article" date="2023" name="Front. Mar. Sci.">
        <title>A new Merluccius polli reference genome to investigate the effects of global change in West African waters.</title>
        <authorList>
            <person name="Mateo J.L."/>
            <person name="Blanco-Fernandez C."/>
            <person name="Garcia-Vazquez E."/>
            <person name="Machado-Schiaffino G."/>
        </authorList>
    </citation>
    <scope>NUCLEOTIDE SEQUENCE</scope>
    <source>
        <strain evidence="3">C29</strain>
        <tissue evidence="3">Fin</tissue>
    </source>
</reference>
<evidence type="ECO:0000256" key="2">
    <source>
        <dbReference type="SAM" id="Phobius"/>
    </source>
</evidence>
<evidence type="ECO:0000256" key="1">
    <source>
        <dbReference type="SAM" id="MobiDB-lite"/>
    </source>
</evidence>
<comment type="caution">
    <text evidence="3">The sequence shown here is derived from an EMBL/GenBank/DDBJ whole genome shotgun (WGS) entry which is preliminary data.</text>
</comment>
<feature type="compositionally biased region" description="Pro residues" evidence="1">
    <location>
        <begin position="293"/>
        <end position="302"/>
    </location>
</feature>
<feature type="transmembrane region" description="Helical" evidence="2">
    <location>
        <begin position="503"/>
        <end position="524"/>
    </location>
</feature>
<dbReference type="EMBL" id="JAOPHQ010006337">
    <property type="protein sequence ID" value="KAK0131867.1"/>
    <property type="molecule type" value="Genomic_DNA"/>
</dbReference>
<keyword evidence="2" id="KW-1133">Transmembrane helix</keyword>
<feature type="compositionally biased region" description="Low complexity" evidence="1">
    <location>
        <begin position="34"/>
        <end position="51"/>
    </location>
</feature>